<dbReference type="AlphaFoldDB" id="A0AAF0F5J6"/>
<organism evidence="1 2">
    <name type="scientific">Malassezia psittaci</name>
    <dbReference type="NCBI Taxonomy" id="1821823"/>
    <lineage>
        <taxon>Eukaryota</taxon>
        <taxon>Fungi</taxon>
        <taxon>Dikarya</taxon>
        <taxon>Basidiomycota</taxon>
        <taxon>Ustilaginomycotina</taxon>
        <taxon>Malasseziomycetes</taxon>
        <taxon>Malasseziales</taxon>
        <taxon>Malasseziaceae</taxon>
        <taxon>Malassezia</taxon>
    </lineage>
</organism>
<name>A0AAF0F5J6_9BASI</name>
<protein>
    <submittedName>
        <fullName evidence="1">Cytochrome oxidase assembly protein 1</fullName>
    </submittedName>
</protein>
<dbReference type="InterPro" id="IPR014807">
    <property type="entry name" value="Coa1"/>
</dbReference>
<dbReference type="PANTHER" id="PTHR28523">
    <property type="entry name" value="CYTOCHROME C OXIDASE ASSEMBLY FACTOR 1"/>
    <property type="match status" value="1"/>
</dbReference>
<dbReference type="Pfam" id="PF08695">
    <property type="entry name" value="Coa1"/>
    <property type="match status" value="1"/>
</dbReference>
<reference evidence="1" key="1">
    <citation type="submission" date="2023-02" db="EMBL/GenBank/DDBJ databases">
        <title>Mating type loci evolution in Malassezia.</title>
        <authorList>
            <person name="Coelho M.A."/>
        </authorList>
    </citation>
    <scope>NUCLEOTIDE SEQUENCE</scope>
    <source>
        <strain evidence="1">CBS 14136</strain>
    </source>
</reference>
<dbReference type="InterPro" id="IPR042432">
    <property type="entry name" value="Coa1_fungi"/>
</dbReference>
<gene>
    <name evidence="1" type="primary">COA1</name>
    <name evidence="1" type="ORF">MPSI1_001410</name>
</gene>
<proteinExistence type="predicted"/>
<keyword evidence="2" id="KW-1185">Reference proteome</keyword>
<dbReference type="PANTHER" id="PTHR28523:SF1">
    <property type="entry name" value="CYTOCHROME C OXIDASE ASSEMBLY FACTOR 1"/>
    <property type="match status" value="1"/>
</dbReference>
<dbReference type="GO" id="GO:0033617">
    <property type="term" value="P:mitochondrial respiratory chain complex IV assembly"/>
    <property type="evidence" value="ECO:0007669"/>
    <property type="project" value="InterPro"/>
</dbReference>
<dbReference type="GO" id="GO:0005743">
    <property type="term" value="C:mitochondrial inner membrane"/>
    <property type="evidence" value="ECO:0007669"/>
    <property type="project" value="TreeGrafter"/>
</dbReference>
<evidence type="ECO:0000313" key="2">
    <source>
        <dbReference type="Proteomes" id="UP001214628"/>
    </source>
</evidence>
<dbReference type="EMBL" id="CP118375">
    <property type="protein sequence ID" value="WFD42760.1"/>
    <property type="molecule type" value="Genomic_DNA"/>
</dbReference>
<accession>A0AAF0F5J6</accession>
<sequence>MVNRLWSVGLSRMTRLPGSRASWMMPLRSMSSRPPQPGTWEPRVTRVKSEIPKLPNDRPYYIAAGASLIALWYVLTSYLNNKERLGSSVLRTVSQRVKEASEVHSLLGEPVQLKRSSFGDPWIEGIINPLKGKVDMSFQVQGPRGTATVYFTSIRKAKGDAFEVLRFLIVPDADSSQAVSLLSGNPSLSNVLG</sequence>
<dbReference type="Proteomes" id="UP001214628">
    <property type="component" value="Chromosome 1"/>
</dbReference>
<evidence type="ECO:0000313" key="1">
    <source>
        <dbReference type="EMBL" id="WFD42760.1"/>
    </source>
</evidence>